<dbReference type="GO" id="GO:0016787">
    <property type="term" value="F:hydrolase activity"/>
    <property type="evidence" value="ECO:0007669"/>
    <property type="project" value="UniProtKB-KW"/>
</dbReference>
<feature type="compositionally biased region" description="Acidic residues" evidence="3">
    <location>
        <begin position="181"/>
        <end position="196"/>
    </location>
</feature>
<dbReference type="InterPro" id="IPR002083">
    <property type="entry name" value="MATH/TRAF_dom"/>
</dbReference>
<feature type="region of interest" description="Disordered" evidence="3">
    <location>
        <begin position="171"/>
        <end position="212"/>
    </location>
</feature>
<dbReference type="Gene3D" id="2.60.210.10">
    <property type="entry name" value="Apoptosis, Tumor Necrosis Factor Receptor Associated Protein 2, Chain A"/>
    <property type="match status" value="1"/>
</dbReference>
<dbReference type="SUPFAM" id="SSF49599">
    <property type="entry name" value="TRAF domain-like"/>
    <property type="match status" value="1"/>
</dbReference>
<protein>
    <submittedName>
        <fullName evidence="5">Ubiquitin carboxyl-terminal hydrolase 12</fullName>
    </submittedName>
</protein>
<feature type="non-terminal residue" evidence="5">
    <location>
        <position position="379"/>
    </location>
</feature>
<evidence type="ECO:0000256" key="3">
    <source>
        <dbReference type="SAM" id="MobiDB-lite"/>
    </source>
</evidence>
<evidence type="ECO:0000259" key="4">
    <source>
        <dbReference type="PROSITE" id="PS50144"/>
    </source>
</evidence>
<dbReference type="CDD" id="cd00121">
    <property type="entry name" value="MATH"/>
    <property type="match status" value="1"/>
</dbReference>
<evidence type="ECO:0000313" key="6">
    <source>
        <dbReference type="Proteomes" id="UP000257109"/>
    </source>
</evidence>
<keyword evidence="6" id="KW-1185">Reference proteome</keyword>
<dbReference type="Pfam" id="PF22486">
    <property type="entry name" value="MATH_2"/>
    <property type="match status" value="1"/>
</dbReference>
<feature type="coiled-coil region" evidence="2">
    <location>
        <begin position="329"/>
        <end position="370"/>
    </location>
</feature>
<proteinExistence type="predicted"/>
<dbReference type="AlphaFoldDB" id="A0A371G3J4"/>
<dbReference type="PANTHER" id="PTHR46236:SF36">
    <property type="entry name" value="MATH (MEPRIN AND TRAF-C-LIKE) DOMAIN PROTEIN"/>
    <property type="match status" value="1"/>
</dbReference>
<comment type="caution">
    <text evidence="5">The sequence shown here is derived from an EMBL/GenBank/DDBJ whole genome shotgun (WGS) entry which is preliminary data.</text>
</comment>
<dbReference type="STRING" id="157652.A0A371G3J4"/>
<dbReference type="OrthoDB" id="289038at2759"/>
<evidence type="ECO:0000256" key="2">
    <source>
        <dbReference type="SAM" id="Coils"/>
    </source>
</evidence>
<keyword evidence="1 2" id="KW-0175">Coiled coil</keyword>
<feature type="compositionally biased region" description="Low complexity" evidence="3">
    <location>
        <begin position="197"/>
        <end position="209"/>
    </location>
</feature>
<dbReference type="InterPro" id="IPR008974">
    <property type="entry name" value="TRAF-like"/>
</dbReference>
<reference evidence="5" key="1">
    <citation type="submission" date="2018-05" db="EMBL/GenBank/DDBJ databases">
        <title>Draft genome of Mucuna pruriens seed.</title>
        <authorList>
            <person name="Nnadi N.E."/>
            <person name="Vos R."/>
            <person name="Hasami M.H."/>
            <person name="Devisetty U.K."/>
            <person name="Aguiy J.C."/>
        </authorList>
    </citation>
    <scope>NUCLEOTIDE SEQUENCE [LARGE SCALE GENOMIC DNA]</scope>
    <source>
        <strain evidence="5">JCA_2017</strain>
    </source>
</reference>
<evidence type="ECO:0000313" key="5">
    <source>
        <dbReference type="EMBL" id="RDX85134.1"/>
    </source>
</evidence>
<dbReference type="InterPro" id="IPR050804">
    <property type="entry name" value="MCC"/>
</dbReference>
<gene>
    <name evidence="5" type="primary">UBP12</name>
    <name evidence="5" type="ORF">CR513_33732</name>
</gene>
<accession>A0A371G3J4</accession>
<dbReference type="PANTHER" id="PTHR46236">
    <property type="entry name" value="TRAF-LIKE SUPERFAMILY PROTEIN"/>
    <property type="match status" value="1"/>
</dbReference>
<organism evidence="5 6">
    <name type="scientific">Mucuna pruriens</name>
    <name type="common">Velvet bean</name>
    <name type="synonym">Dolichos pruriens</name>
    <dbReference type="NCBI Taxonomy" id="157652"/>
    <lineage>
        <taxon>Eukaryota</taxon>
        <taxon>Viridiplantae</taxon>
        <taxon>Streptophyta</taxon>
        <taxon>Embryophyta</taxon>
        <taxon>Tracheophyta</taxon>
        <taxon>Spermatophyta</taxon>
        <taxon>Magnoliopsida</taxon>
        <taxon>eudicotyledons</taxon>
        <taxon>Gunneridae</taxon>
        <taxon>Pentapetalae</taxon>
        <taxon>rosids</taxon>
        <taxon>fabids</taxon>
        <taxon>Fabales</taxon>
        <taxon>Fabaceae</taxon>
        <taxon>Papilionoideae</taxon>
        <taxon>50 kb inversion clade</taxon>
        <taxon>NPAAA clade</taxon>
        <taxon>indigoferoid/millettioid clade</taxon>
        <taxon>Phaseoleae</taxon>
        <taxon>Mucuna</taxon>
    </lineage>
</organism>
<evidence type="ECO:0000256" key="1">
    <source>
        <dbReference type="ARBA" id="ARBA00023054"/>
    </source>
</evidence>
<name>A0A371G3J4_MUCPR</name>
<dbReference type="Proteomes" id="UP000257109">
    <property type="component" value="Unassembled WGS sequence"/>
</dbReference>
<dbReference type="EMBL" id="QJKJ01006866">
    <property type="protein sequence ID" value="RDX85134.1"/>
    <property type="molecule type" value="Genomic_DNA"/>
</dbReference>
<feature type="domain" description="MATH" evidence="4">
    <location>
        <begin position="14"/>
        <end position="144"/>
    </location>
</feature>
<dbReference type="SMART" id="SM00061">
    <property type="entry name" value="MATH"/>
    <property type="match status" value="1"/>
</dbReference>
<sequence>MSRMDNQKGKGIHFETFTWKVENFSKQNTKKLLSKAFSIRGYKWYSQINLKRIRLYPLMKNVDHFSLYLMVADSLPPYGWSRNTYFKLALTNQLDRNKSVVKETQQKFNGGYRSWGSFFVNLNDFYDTKQGYLVNDTCIIEAHICVSDLSNLEANNLNKITSTNDYKVGDQAARNSKSTQEEDDQEIATETSDESETLSSSTCESSQTEGEVQVSDLTLKDLLDLGSLGKEEAVFVPLLEEACVWHPSLIRSQRKSSRWFKLWAFTSLGQVLHLLKTSKVKDMDEGACNRLQGLWEELVKHSGFQLSWLEPYVQSALGMKVHLEKTAEVNKLKDSVVSLEIKMKKLRGELAAAEAEFEVARRALAEARKGFIEMDLNAD</sequence>
<dbReference type="PROSITE" id="PS50144">
    <property type="entry name" value="MATH"/>
    <property type="match status" value="1"/>
</dbReference>
<keyword evidence="5" id="KW-0378">Hydrolase</keyword>